<organism evidence="1 2">
    <name type="scientific">Cronartium quercuum f. sp. fusiforme G11</name>
    <dbReference type="NCBI Taxonomy" id="708437"/>
    <lineage>
        <taxon>Eukaryota</taxon>
        <taxon>Fungi</taxon>
        <taxon>Dikarya</taxon>
        <taxon>Basidiomycota</taxon>
        <taxon>Pucciniomycotina</taxon>
        <taxon>Pucciniomycetes</taxon>
        <taxon>Pucciniales</taxon>
        <taxon>Coleosporiaceae</taxon>
        <taxon>Cronartium</taxon>
    </lineage>
</organism>
<accession>A0A9P6NEK0</accession>
<evidence type="ECO:0000313" key="2">
    <source>
        <dbReference type="Proteomes" id="UP000886653"/>
    </source>
</evidence>
<evidence type="ECO:0000313" key="1">
    <source>
        <dbReference type="EMBL" id="KAG0145361.1"/>
    </source>
</evidence>
<comment type="caution">
    <text evidence="1">The sequence shown here is derived from an EMBL/GenBank/DDBJ whole genome shotgun (WGS) entry which is preliminary data.</text>
</comment>
<protein>
    <submittedName>
        <fullName evidence="1">Uncharacterized protein</fullName>
    </submittedName>
</protein>
<keyword evidence="2" id="KW-1185">Reference proteome</keyword>
<name>A0A9P6NEK0_9BASI</name>
<reference evidence="1" key="1">
    <citation type="submission" date="2013-11" db="EMBL/GenBank/DDBJ databases">
        <title>Genome sequence of the fusiform rust pathogen reveals effectors for host alternation and coevolution with pine.</title>
        <authorList>
            <consortium name="DOE Joint Genome Institute"/>
            <person name="Smith K."/>
            <person name="Pendleton A."/>
            <person name="Kubisiak T."/>
            <person name="Anderson C."/>
            <person name="Salamov A."/>
            <person name="Aerts A."/>
            <person name="Riley R."/>
            <person name="Clum A."/>
            <person name="Lindquist E."/>
            <person name="Ence D."/>
            <person name="Campbell M."/>
            <person name="Kronenberg Z."/>
            <person name="Feau N."/>
            <person name="Dhillon B."/>
            <person name="Hamelin R."/>
            <person name="Burleigh J."/>
            <person name="Smith J."/>
            <person name="Yandell M."/>
            <person name="Nelson C."/>
            <person name="Grigoriev I."/>
            <person name="Davis J."/>
        </authorList>
    </citation>
    <scope>NUCLEOTIDE SEQUENCE</scope>
    <source>
        <strain evidence="1">G11</strain>
    </source>
</reference>
<dbReference type="AlphaFoldDB" id="A0A9P6NEK0"/>
<dbReference type="EMBL" id="MU167278">
    <property type="protein sequence ID" value="KAG0145361.1"/>
    <property type="molecule type" value="Genomic_DNA"/>
</dbReference>
<gene>
    <name evidence="1" type="ORF">CROQUDRAFT_579372</name>
</gene>
<sequence>MFDCTRSLRPAALGLSTTVLPPTSLHYIQSIDSSITHRPVNRFVSTDRPMESNYFINKKKSHYLFKSRPFRF</sequence>
<proteinExistence type="predicted"/>
<dbReference type="Proteomes" id="UP000886653">
    <property type="component" value="Unassembled WGS sequence"/>
</dbReference>